<feature type="domain" description="C-type lectin" evidence="1">
    <location>
        <begin position="49"/>
        <end position="163"/>
    </location>
</feature>
<dbReference type="SMART" id="SM00034">
    <property type="entry name" value="CLECT"/>
    <property type="match status" value="1"/>
</dbReference>
<accession>A0A3M7T2K2</accession>
<sequence>MKCYYYLSFFLICIEPGTHQYAGPPINTYSFTDKQCPRDWIEFKNTLSCYRFQRYPLMNLNDAKARCESDGAYLIAVESINEHMFIQDYLSNNDIEQRKWYTSGQETNERWIWSSTNALFSYEQGFLEENPDDQGSNLVYAYRFGVWGWVRDLGSELRPFICEIAIKDSYNIVSEKRVIDYGLPSTIELRFIPRGPKIIEQPKDIDFGKLDPTVLGSTYEKMKNEIYVTLKCLADGYPIPQYEY</sequence>
<dbReference type="OrthoDB" id="9906043at2759"/>
<gene>
    <name evidence="2" type="ORF">BpHYR1_044670</name>
</gene>
<organism evidence="2 3">
    <name type="scientific">Brachionus plicatilis</name>
    <name type="common">Marine rotifer</name>
    <name type="synonym">Brachionus muelleri</name>
    <dbReference type="NCBI Taxonomy" id="10195"/>
    <lineage>
        <taxon>Eukaryota</taxon>
        <taxon>Metazoa</taxon>
        <taxon>Spiralia</taxon>
        <taxon>Gnathifera</taxon>
        <taxon>Rotifera</taxon>
        <taxon>Eurotatoria</taxon>
        <taxon>Monogononta</taxon>
        <taxon>Pseudotrocha</taxon>
        <taxon>Ploima</taxon>
        <taxon>Brachionidae</taxon>
        <taxon>Brachionus</taxon>
    </lineage>
</organism>
<dbReference type="STRING" id="10195.A0A3M7T2K2"/>
<dbReference type="PROSITE" id="PS50041">
    <property type="entry name" value="C_TYPE_LECTIN_2"/>
    <property type="match status" value="1"/>
</dbReference>
<dbReference type="InterPro" id="IPR016186">
    <property type="entry name" value="C-type_lectin-like/link_sf"/>
</dbReference>
<dbReference type="SUPFAM" id="SSF56436">
    <property type="entry name" value="C-type lectin-like"/>
    <property type="match status" value="1"/>
</dbReference>
<evidence type="ECO:0000313" key="3">
    <source>
        <dbReference type="Proteomes" id="UP000276133"/>
    </source>
</evidence>
<keyword evidence="3" id="KW-1185">Reference proteome</keyword>
<dbReference type="Gene3D" id="3.10.100.10">
    <property type="entry name" value="Mannose-Binding Protein A, subunit A"/>
    <property type="match status" value="1"/>
</dbReference>
<comment type="caution">
    <text evidence="2">The sequence shown here is derived from an EMBL/GenBank/DDBJ whole genome shotgun (WGS) entry which is preliminary data.</text>
</comment>
<evidence type="ECO:0000259" key="1">
    <source>
        <dbReference type="PROSITE" id="PS50041"/>
    </source>
</evidence>
<reference evidence="2 3" key="1">
    <citation type="journal article" date="2018" name="Sci. Rep.">
        <title>Genomic signatures of local adaptation to the degree of environmental predictability in rotifers.</title>
        <authorList>
            <person name="Franch-Gras L."/>
            <person name="Hahn C."/>
            <person name="Garcia-Roger E.M."/>
            <person name="Carmona M.J."/>
            <person name="Serra M."/>
            <person name="Gomez A."/>
        </authorList>
    </citation>
    <scope>NUCLEOTIDE SEQUENCE [LARGE SCALE GENOMIC DNA]</scope>
    <source>
        <strain evidence="2">HYR1</strain>
    </source>
</reference>
<dbReference type="CDD" id="cd00037">
    <property type="entry name" value="CLECT"/>
    <property type="match status" value="1"/>
</dbReference>
<dbReference type="InterPro" id="IPR001304">
    <property type="entry name" value="C-type_lectin-like"/>
</dbReference>
<dbReference type="Pfam" id="PF00059">
    <property type="entry name" value="Lectin_C"/>
    <property type="match status" value="1"/>
</dbReference>
<proteinExistence type="predicted"/>
<dbReference type="Proteomes" id="UP000276133">
    <property type="component" value="Unassembled WGS sequence"/>
</dbReference>
<protein>
    <submittedName>
        <fullName evidence="2">Contactin</fullName>
    </submittedName>
</protein>
<dbReference type="AlphaFoldDB" id="A0A3M7T2K2"/>
<name>A0A3M7T2K2_BRAPC</name>
<dbReference type="EMBL" id="REGN01000408">
    <property type="protein sequence ID" value="RNA42167.1"/>
    <property type="molecule type" value="Genomic_DNA"/>
</dbReference>
<evidence type="ECO:0000313" key="2">
    <source>
        <dbReference type="EMBL" id="RNA42167.1"/>
    </source>
</evidence>
<dbReference type="InterPro" id="IPR016187">
    <property type="entry name" value="CTDL_fold"/>
</dbReference>